<evidence type="ECO:0000259" key="1">
    <source>
        <dbReference type="Pfam" id="PF06439"/>
    </source>
</evidence>
<dbReference type="InterPro" id="IPR010496">
    <property type="entry name" value="AL/BT2_dom"/>
</dbReference>
<dbReference type="AlphaFoldDB" id="A0AAU9DDD8"/>
<name>A0AAU9DDD8_9BACT</name>
<accession>A0AAU9DDD8</accession>
<keyword evidence="3" id="KW-1185">Reference proteome</keyword>
<dbReference type="GO" id="GO:0016787">
    <property type="term" value="F:hydrolase activity"/>
    <property type="evidence" value="ECO:0007669"/>
    <property type="project" value="UniProtKB-KW"/>
</dbReference>
<dbReference type="KEGG" id="fax:FUAX_49160"/>
<protein>
    <submittedName>
        <fullName evidence="2">Glycosyl hydrolase</fullName>
    </submittedName>
</protein>
<dbReference type="Pfam" id="PF06439">
    <property type="entry name" value="3keto-disac_hyd"/>
    <property type="match status" value="1"/>
</dbReference>
<proteinExistence type="predicted"/>
<organism evidence="2 3">
    <name type="scientific">Fulvitalea axinellae</name>
    <dbReference type="NCBI Taxonomy" id="1182444"/>
    <lineage>
        <taxon>Bacteria</taxon>
        <taxon>Pseudomonadati</taxon>
        <taxon>Bacteroidota</taxon>
        <taxon>Cytophagia</taxon>
        <taxon>Cytophagales</taxon>
        <taxon>Persicobacteraceae</taxon>
        <taxon>Fulvitalea</taxon>
    </lineage>
</organism>
<dbReference type="Gene3D" id="2.60.120.560">
    <property type="entry name" value="Exo-inulinase, domain 1"/>
    <property type="match status" value="1"/>
</dbReference>
<keyword evidence="2" id="KW-0614">Plasmid</keyword>
<gene>
    <name evidence="2" type="ORF">FUAX_49160</name>
</gene>
<evidence type="ECO:0000313" key="3">
    <source>
        <dbReference type="Proteomes" id="UP001348817"/>
    </source>
</evidence>
<keyword evidence="2" id="KW-0378">Hydrolase</keyword>
<dbReference type="Proteomes" id="UP001348817">
    <property type="component" value="Plasmid pFA4"/>
</dbReference>
<dbReference type="EMBL" id="AP025318">
    <property type="protein sequence ID" value="BDD12484.1"/>
    <property type="molecule type" value="Genomic_DNA"/>
</dbReference>
<feature type="domain" description="3-keto-alpha-glucoside-1,2-lyase/3-keto-2-hydroxy-glucal hydratase" evidence="1">
    <location>
        <begin position="42"/>
        <end position="246"/>
    </location>
</feature>
<geneLocation type="plasmid" evidence="2 3">
    <name>pFA4</name>
</geneLocation>
<reference evidence="2 3" key="1">
    <citation type="submission" date="2021-12" db="EMBL/GenBank/DDBJ databases">
        <title>Genome sequencing of bacteria with rrn-lacking chromosome and rrn-plasmid.</title>
        <authorList>
            <person name="Anda M."/>
            <person name="Iwasaki W."/>
        </authorList>
    </citation>
    <scope>NUCLEOTIDE SEQUENCE [LARGE SCALE GENOMIC DNA]</scope>
    <source>
        <strain evidence="2 3">DSM 100852</strain>
        <plasmid evidence="2 3">pFA4</plasmid>
    </source>
</reference>
<sequence length="248" mass="27861">MRRLSIFLAIAAAFTFGSCGSKNTKTMEASMNALSEAEAEQGWELLFDGKTTAGWRGHNKDKFPEKGWVIDNGTLHCIGSGHGEAGGGGDIIFDKKFDNFELSLEWKLQKGGNSGIFYLAREDEGQPIWKSAPEMQVLDPGHIDWNLGTDGNRRAGSLYDLISAQPQNMKSGDWNKVKITVFKGTVVHNMNGKNVLEYHLWTEDWKNMVLNSKFKSYDTFLNVAKSGYIGLQDHGDDVWYRNIKIRKM</sequence>
<dbReference type="RefSeq" id="WP_338395618.1">
    <property type="nucleotide sequence ID" value="NZ_AP025318.1"/>
</dbReference>
<evidence type="ECO:0000313" key="2">
    <source>
        <dbReference type="EMBL" id="BDD12484.1"/>
    </source>
</evidence>